<protein>
    <submittedName>
        <fullName evidence="1">Uncharacterized protein</fullName>
    </submittedName>
</protein>
<keyword evidence="2" id="KW-1185">Reference proteome</keyword>
<name>A0ACB8BYZ3_9AGAM</name>
<organism evidence="1 2">
    <name type="scientific">Leucogyrophana mollusca</name>
    <dbReference type="NCBI Taxonomy" id="85980"/>
    <lineage>
        <taxon>Eukaryota</taxon>
        <taxon>Fungi</taxon>
        <taxon>Dikarya</taxon>
        <taxon>Basidiomycota</taxon>
        <taxon>Agaricomycotina</taxon>
        <taxon>Agaricomycetes</taxon>
        <taxon>Agaricomycetidae</taxon>
        <taxon>Boletales</taxon>
        <taxon>Boletales incertae sedis</taxon>
        <taxon>Leucogyrophana</taxon>
    </lineage>
</organism>
<proteinExistence type="predicted"/>
<dbReference type="Proteomes" id="UP000790709">
    <property type="component" value="Unassembled WGS sequence"/>
</dbReference>
<reference evidence="1" key="1">
    <citation type="journal article" date="2021" name="New Phytol.">
        <title>Evolutionary innovations through gain and loss of genes in the ectomycorrhizal Boletales.</title>
        <authorList>
            <person name="Wu G."/>
            <person name="Miyauchi S."/>
            <person name="Morin E."/>
            <person name="Kuo A."/>
            <person name="Drula E."/>
            <person name="Varga T."/>
            <person name="Kohler A."/>
            <person name="Feng B."/>
            <person name="Cao Y."/>
            <person name="Lipzen A."/>
            <person name="Daum C."/>
            <person name="Hundley H."/>
            <person name="Pangilinan J."/>
            <person name="Johnson J."/>
            <person name="Barry K."/>
            <person name="LaButti K."/>
            <person name="Ng V."/>
            <person name="Ahrendt S."/>
            <person name="Min B."/>
            <person name="Choi I.G."/>
            <person name="Park H."/>
            <person name="Plett J.M."/>
            <person name="Magnuson J."/>
            <person name="Spatafora J.W."/>
            <person name="Nagy L.G."/>
            <person name="Henrissat B."/>
            <person name="Grigoriev I.V."/>
            <person name="Yang Z.L."/>
            <person name="Xu J."/>
            <person name="Martin F.M."/>
        </authorList>
    </citation>
    <scope>NUCLEOTIDE SEQUENCE</scope>
    <source>
        <strain evidence="1">KUC20120723A-06</strain>
    </source>
</reference>
<dbReference type="EMBL" id="MU266328">
    <property type="protein sequence ID" value="KAH7930909.1"/>
    <property type="molecule type" value="Genomic_DNA"/>
</dbReference>
<comment type="caution">
    <text evidence="1">The sequence shown here is derived from an EMBL/GenBank/DDBJ whole genome shotgun (WGS) entry which is preliminary data.</text>
</comment>
<gene>
    <name evidence="1" type="ORF">BV22DRAFT_1136817</name>
</gene>
<evidence type="ECO:0000313" key="1">
    <source>
        <dbReference type="EMBL" id="KAH7930909.1"/>
    </source>
</evidence>
<evidence type="ECO:0000313" key="2">
    <source>
        <dbReference type="Proteomes" id="UP000790709"/>
    </source>
</evidence>
<accession>A0ACB8BYZ3</accession>
<sequence length="258" mass="28147">MYTYDELQIDEFTNHLIGPIAEDHQHTCEGKGKYKSIHGFPYPIAMNDESSVNQSTRSSQRLVWCDCNECKQADTQKGGQSVPVYLHDNHRRTQNLSQSAIALRGRGRTTTTLGQPASTIRRGRATPRGAQVQPQASSSRSVDEPAAAEYMDIGDDFPAPFESPPQSPPALAHAPPGPMPPMTARVPRNPHAQAQLPPSPLPFPQQVQSPDASSSSPIAPAPPPPPEYVRVRPLQHPEPVSSARCHAPKVFGSENIEY</sequence>